<evidence type="ECO:0000313" key="3">
    <source>
        <dbReference type="EMBL" id="CAY51721.1"/>
    </source>
</evidence>
<dbReference type="KEGG" id="pfs:PFLU_4848"/>
<feature type="transmembrane region" description="Helical" evidence="1">
    <location>
        <begin position="124"/>
        <end position="153"/>
    </location>
</feature>
<proteinExistence type="predicted"/>
<reference evidence="3" key="1">
    <citation type="journal article" date="2009" name="Genome Biol.">
        <title>Genomic and genetic analyses of diversity and plant interactions of Pseudomonas fluorescens.</title>
        <authorList>
            <person name="Silby M.W."/>
            <person name="Cerdeno-Tarraga A.M."/>
            <person name="Vernikos G.S."/>
            <person name="Giddens S.R."/>
            <person name="Jackson R.W."/>
            <person name="Preston G.M."/>
            <person name="Zhang X.X."/>
            <person name="Moon C.D."/>
            <person name="Gehrig S.M."/>
            <person name="Godfrey S.A."/>
            <person name="Knight C.G."/>
            <person name="Malone J.G."/>
            <person name="Robinson Z."/>
            <person name="Spiers A.J."/>
            <person name="Harris S."/>
            <person name="Challis G.L."/>
            <person name="Yaxley A.M."/>
            <person name="Harris D."/>
            <person name="Seeger K."/>
            <person name="Murphy L."/>
            <person name="Rutter S."/>
            <person name="Squares R."/>
            <person name="Quail M.A."/>
            <person name="Saunders E."/>
            <person name="Mavromatis K."/>
            <person name="Brettin T.S."/>
            <person name="Bentley S.D."/>
            <person name="Hothersall J."/>
            <person name="Stephens E."/>
            <person name="Thomas C.M."/>
            <person name="Parkhill J."/>
            <person name="Levy S.B."/>
            <person name="Rainey P.B."/>
            <person name="Thomson N.R."/>
        </authorList>
    </citation>
    <scope>NUCLEOTIDE SEQUENCE [LARGE SCALE GENOMIC DNA]</scope>
    <source>
        <strain evidence="3">SBW25</strain>
    </source>
</reference>
<dbReference type="eggNOG" id="ENOG5033WDW">
    <property type="taxonomic scope" value="Bacteria"/>
</dbReference>
<sequence>MMRMSFETKLSECRVWLHALKHTVAKFTLCLVLVYILVGLSVWFELPAPITFLSSLCTLLVPFALIVMLLTENVLYKKLSSTVWGKAVIGVGITFYGALAYIWAAGEVNQVFAEASGNFPWAVTALAVVYFFKNVVLVFALVLLTGMFFYVPLWLLRMLINEEQSAKGFFRKLVGGILLLLGVSMLMGTANAVTLRARELAIHVALYADFSSKYPCNGAVFNGVRQVLFLPSGSVLIAETVENEQQQVEWRFSRAKCEV</sequence>
<keyword evidence="1" id="KW-1133">Transmembrane helix</keyword>
<feature type="transmembrane region" description="Helical" evidence="1">
    <location>
        <begin position="24"/>
        <end position="44"/>
    </location>
</feature>
<evidence type="ECO:0000313" key="2">
    <source>
        <dbReference type="EMBL" id="CAI2799003.1"/>
    </source>
</evidence>
<organism evidence="3">
    <name type="scientific">Pseudomonas fluorescens (strain SBW25)</name>
    <dbReference type="NCBI Taxonomy" id="216595"/>
    <lineage>
        <taxon>Bacteria</taxon>
        <taxon>Pseudomonadati</taxon>
        <taxon>Pseudomonadota</taxon>
        <taxon>Gammaproteobacteria</taxon>
        <taxon>Pseudomonadales</taxon>
        <taxon>Pseudomonadaceae</taxon>
        <taxon>Pseudomonas</taxon>
    </lineage>
</organism>
<feature type="transmembrane region" description="Helical" evidence="1">
    <location>
        <begin position="50"/>
        <end position="71"/>
    </location>
</feature>
<gene>
    <name evidence="3" type="ordered locus">PFLU_4848</name>
</gene>
<keyword evidence="1" id="KW-0472">Membrane</keyword>
<dbReference type="Proteomes" id="UP001152918">
    <property type="component" value="Chromosome"/>
</dbReference>
<protein>
    <submittedName>
        <fullName evidence="2 3">Membrane protein</fullName>
    </submittedName>
</protein>
<evidence type="ECO:0000256" key="1">
    <source>
        <dbReference type="SAM" id="Phobius"/>
    </source>
</evidence>
<dbReference type="EMBL" id="OV986001">
    <property type="protein sequence ID" value="CAI2799003.1"/>
    <property type="molecule type" value="Genomic_DNA"/>
</dbReference>
<dbReference type="AlphaFoldDB" id="C3JZ79"/>
<dbReference type="HOGENOM" id="CLU_1073104_0_0_6"/>
<name>C3JZ79_PSEFS</name>
<dbReference type="EMBL" id="AM181176">
    <property type="protein sequence ID" value="CAY51721.1"/>
    <property type="molecule type" value="Genomic_DNA"/>
</dbReference>
<accession>C3JZ79</accession>
<reference evidence="2" key="2">
    <citation type="submission" date="2023-10" db="EMBL/GenBank/DDBJ databases">
        <authorList>
            <person name="Fortmann-Grote C."/>
        </authorList>
    </citation>
    <scope>NUCLEOTIDE SEQUENCE</scope>
    <source>
        <strain evidence="2">SBW25</strain>
    </source>
</reference>
<feature type="transmembrane region" description="Helical" evidence="1">
    <location>
        <begin position="173"/>
        <end position="193"/>
    </location>
</feature>
<keyword evidence="1" id="KW-0812">Transmembrane</keyword>
<feature type="transmembrane region" description="Helical" evidence="1">
    <location>
        <begin position="83"/>
        <end position="104"/>
    </location>
</feature>